<evidence type="ECO:0000313" key="2">
    <source>
        <dbReference type="Proteomes" id="UP000829398"/>
    </source>
</evidence>
<dbReference type="EMBL" id="CM039172">
    <property type="protein sequence ID" value="KAH9786232.1"/>
    <property type="molecule type" value="Genomic_DNA"/>
</dbReference>
<evidence type="ECO:0000313" key="1">
    <source>
        <dbReference type="EMBL" id="KAH9786232.1"/>
    </source>
</evidence>
<name>A0ACB8MKV7_CITSI</name>
<keyword evidence="2" id="KW-1185">Reference proteome</keyword>
<gene>
    <name evidence="1" type="ORF">KPL71_010206</name>
</gene>
<accession>A0ACB8MKV7</accession>
<comment type="caution">
    <text evidence="1">The sequence shown here is derived from an EMBL/GenBank/DDBJ whole genome shotgun (WGS) entry which is preliminary data.</text>
</comment>
<organism evidence="1 2">
    <name type="scientific">Citrus sinensis</name>
    <name type="common">Sweet orange</name>
    <name type="synonym">Citrus aurantium var. sinensis</name>
    <dbReference type="NCBI Taxonomy" id="2711"/>
    <lineage>
        <taxon>Eukaryota</taxon>
        <taxon>Viridiplantae</taxon>
        <taxon>Streptophyta</taxon>
        <taxon>Embryophyta</taxon>
        <taxon>Tracheophyta</taxon>
        <taxon>Spermatophyta</taxon>
        <taxon>Magnoliopsida</taxon>
        <taxon>eudicotyledons</taxon>
        <taxon>Gunneridae</taxon>
        <taxon>Pentapetalae</taxon>
        <taxon>rosids</taxon>
        <taxon>malvids</taxon>
        <taxon>Sapindales</taxon>
        <taxon>Rutaceae</taxon>
        <taxon>Aurantioideae</taxon>
        <taxon>Citrus</taxon>
    </lineage>
</organism>
<reference evidence="2" key="1">
    <citation type="journal article" date="2023" name="Hortic. Res.">
        <title>A chromosome-level phased genome enabling allele-level studies in sweet orange: a case study on citrus Huanglongbing tolerance.</title>
        <authorList>
            <person name="Wu B."/>
            <person name="Yu Q."/>
            <person name="Deng Z."/>
            <person name="Duan Y."/>
            <person name="Luo F."/>
            <person name="Gmitter F. Jr."/>
        </authorList>
    </citation>
    <scope>NUCLEOTIDE SEQUENCE [LARGE SCALE GENOMIC DNA]</scope>
    <source>
        <strain evidence="2">cv. Valencia</strain>
    </source>
</reference>
<proteinExistence type="predicted"/>
<protein>
    <submittedName>
        <fullName evidence="1">Glutaredoxin-C11</fullName>
    </submittedName>
</protein>
<dbReference type="Proteomes" id="UP000829398">
    <property type="component" value="Chromosome 3"/>
</dbReference>
<sequence length="268" mass="29826">MVPQVNFSQSRESLKCRSTANRLPQWLLLVGKDRGNCGEQNPSGGVTRNWRNHGELKRQFCGSSQLRSTAFQTLSGDKGGMEMTGVARASDQYQPCPMEWPKTERKFGSGSWFRSTRFLLGQGWHGDDRRRTGFRSVPTLVGGVAEIRVKFAGIVIKRENRAKLVDMDRVRDLASKKAAVIFTKSSCCMCHSIKTLFYELGASPAIHELDQDANGREIEWALRALGCNPSVPAVFIGGRYVGSAKDVISLHVDGSLKQMLIDARAIWF</sequence>